<dbReference type="InterPro" id="IPR011674">
    <property type="entry name" value="DUF1616"/>
</dbReference>
<dbReference type="PROSITE" id="PS51257">
    <property type="entry name" value="PROKAR_LIPOPROTEIN"/>
    <property type="match status" value="1"/>
</dbReference>
<gene>
    <name evidence="2" type="ORF">ASJ81_16970</name>
</gene>
<dbReference type="AlphaFoldDB" id="A0A2A2HWM0"/>
<feature type="domain" description="DUF1616" evidence="1">
    <location>
        <begin position="11"/>
        <end position="154"/>
    </location>
</feature>
<evidence type="ECO:0000259" key="1">
    <source>
        <dbReference type="Pfam" id="PF07760"/>
    </source>
</evidence>
<name>A0A2A2HWM0_9EURY</name>
<comment type="caution">
    <text evidence="2">The sequence shown here is derived from an EMBL/GenBank/DDBJ whole genome shotgun (WGS) entry which is preliminary data.</text>
</comment>
<proteinExistence type="predicted"/>
<dbReference type="EMBL" id="LMVP01000066">
    <property type="protein sequence ID" value="PAV13686.1"/>
    <property type="molecule type" value="Genomic_DNA"/>
</dbReference>
<dbReference type="Proteomes" id="UP000218164">
    <property type="component" value="Unassembled WGS sequence"/>
</dbReference>
<accession>A0A2A2HWM0</accession>
<sequence>MMYIRKLVILILISLALLASGCEEIMNVKQSSESLQEPSTEFYILGPDGTAENYPIDYVLGENGTVIIGIINHEQKPVNYTLEVRLEDTPLPLSDIWKNICLGNNETLEKAVTITPPFEGTNLNLQFLLYNNDKKDMLEENVSVPYRNLNLWINVTTQNFSKNNSAPLTAI</sequence>
<evidence type="ECO:0000313" key="2">
    <source>
        <dbReference type="EMBL" id="PAV13686.1"/>
    </source>
</evidence>
<reference evidence="2 3" key="1">
    <citation type="journal article" date="2017" name="BMC Genomics">
        <title>Genomic analysis of methanogenic archaea reveals a shift towards energy conservation.</title>
        <authorList>
            <person name="Gilmore S.P."/>
            <person name="Henske J.K."/>
            <person name="Sexton J.A."/>
            <person name="Solomon K.V."/>
            <person name="Seppala S."/>
            <person name="Yoo J.I."/>
            <person name="Huyett L.M."/>
            <person name="Pressman A."/>
            <person name="Cogan J.Z."/>
            <person name="Kivenson V."/>
            <person name="Peng X."/>
            <person name="Tan Y."/>
            <person name="Valentine D.L."/>
            <person name="O'Malley M.A."/>
        </authorList>
    </citation>
    <scope>NUCLEOTIDE SEQUENCE [LARGE SCALE GENOMIC DNA]</scope>
    <source>
        <strain evidence="2 3">MC-15</strain>
    </source>
</reference>
<keyword evidence="3" id="KW-1185">Reference proteome</keyword>
<dbReference type="Pfam" id="PF07760">
    <property type="entry name" value="DUF1616"/>
    <property type="match status" value="1"/>
</dbReference>
<dbReference type="OrthoDB" id="82282at2157"/>
<evidence type="ECO:0000313" key="3">
    <source>
        <dbReference type="Proteomes" id="UP000218164"/>
    </source>
</evidence>
<protein>
    <recommendedName>
        <fullName evidence="1">DUF1616 domain-containing protein</fullName>
    </recommendedName>
</protein>
<organism evidence="2 3">
    <name type="scientific">Methanosarcina spelaei</name>
    <dbReference type="NCBI Taxonomy" id="1036679"/>
    <lineage>
        <taxon>Archaea</taxon>
        <taxon>Methanobacteriati</taxon>
        <taxon>Methanobacteriota</taxon>
        <taxon>Stenosarchaea group</taxon>
        <taxon>Methanomicrobia</taxon>
        <taxon>Methanosarcinales</taxon>
        <taxon>Methanosarcinaceae</taxon>
        <taxon>Methanosarcina</taxon>
    </lineage>
</organism>